<dbReference type="SUPFAM" id="SSF141371">
    <property type="entry name" value="PilZ domain-like"/>
    <property type="match status" value="1"/>
</dbReference>
<dbReference type="InterPro" id="IPR009875">
    <property type="entry name" value="PilZ_domain"/>
</dbReference>
<gene>
    <name evidence="3" type="ORF">ACIB24_10435</name>
</gene>
<dbReference type="Pfam" id="PF07238">
    <property type="entry name" value="PilZ"/>
    <property type="match status" value="1"/>
</dbReference>
<feature type="transmembrane region" description="Helical" evidence="1">
    <location>
        <begin position="69"/>
        <end position="88"/>
    </location>
</feature>
<dbReference type="Proteomes" id="UP001612915">
    <property type="component" value="Unassembled WGS sequence"/>
</dbReference>
<proteinExistence type="predicted"/>
<sequence length="216" mass="22918">MSASTPATTDAAEDDGRSQVRVGQNVVMSVYGESIPGRIVAVHDAMTEMRVLQPQAAQVLGTAAAEGEAVVALAAAALVIPVVCWAVGDRLRWRARGQARLLQRRKHQRVGLDVATLLSWREAAGSAMRRVVCRTADLSEGGVRLQPASVVWPSVGSRVTVTLDLADGPAHVAAEVLGTTEDYGLRLRFSPGADVAAVREAVERVVRSSRNEVFGT</sequence>
<evidence type="ECO:0000259" key="2">
    <source>
        <dbReference type="Pfam" id="PF07238"/>
    </source>
</evidence>
<name>A0ABW8APC5_9ACTN</name>
<keyword evidence="1" id="KW-1133">Transmembrane helix</keyword>
<evidence type="ECO:0000256" key="1">
    <source>
        <dbReference type="SAM" id="Phobius"/>
    </source>
</evidence>
<keyword evidence="1" id="KW-0812">Transmembrane</keyword>
<organism evidence="3 4">
    <name type="scientific">Spongisporangium articulatum</name>
    <dbReference type="NCBI Taxonomy" id="3362603"/>
    <lineage>
        <taxon>Bacteria</taxon>
        <taxon>Bacillati</taxon>
        <taxon>Actinomycetota</taxon>
        <taxon>Actinomycetes</taxon>
        <taxon>Kineosporiales</taxon>
        <taxon>Kineosporiaceae</taxon>
        <taxon>Spongisporangium</taxon>
    </lineage>
</organism>
<comment type="caution">
    <text evidence="3">The sequence shown here is derived from an EMBL/GenBank/DDBJ whole genome shotgun (WGS) entry which is preliminary data.</text>
</comment>
<dbReference type="EMBL" id="JBITLV010000003">
    <property type="protein sequence ID" value="MFI7587477.1"/>
    <property type="molecule type" value="Genomic_DNA"/>
</dbReference>
<keyword evidence="1" id="KW-0472">Membrane</keyword>
<evidence type="ECO:0000313" key="3">
    <source>
        <dbReference type="EMBL" id="MFI7587477.1"/>
    </source>
</evidence>
<evidence type="ECO:0000313" key="4">
    <source>
        <dbReference type="Proteomes" id="UP001612915"/>
    </source>
</evidence>
<dbReference type="RefSeq" id="WP_398279242.1">
    <property type="nucleotide sequence ID" value="NZ_JBITLV010000003.1"/>
</dbReference>
<keyword evidence="4" id="KW-1185">Reference proteome</keyword>
<dbReference type="Gene3D" id="2.40.10.220">
    <property type="entry name" value="predicted glycosyltransferase like domains"/>
    <property type="match status" value="1"/>
</dbReference>
<feature type="domain" description="PilZ" evidence="2">
    <location>
        <begin position="103"/>
        <end position="203"/>
    </location>
</feature>
<protein>
    <submittedName>
        <fullName evidence="3">PilZ domain-containing protein</fullName>
    </submittedName>
</protein>
<accession>A0ABW8APC5</accession>
<reference evidence="3 4" key="1">
    <citation type="submission" date="2024-10" db="EMBL/GenBank/DDBJ databases">
        <title>The Natural Products Discovery Center: Release of the First 8490 Sequenced Strains for Exploring Actinobacteria Biosynthetic Diversity.</title>
        <authorList>
            <person name="Kalkreuter E."/>
            <person name="Kautsar S.A."/>
            <person name="Yang D."/>
            <person name="Bader C.D."/>
            <person name="Teijaro C.N."/>
            <person name="Fluegel L."/>
            <person name="Davis C.M."/>
            <person name="Simpson J.R."/>
            <person name="Lauterbach L."/>
            <person name="Steele A.D."/>
            <person name="Gui C."/>
            <person name="Meng S."/>
            <person name="Li G."/>
            <person name="Viehrig K."/>
            <person name="Ye F."/>
            <person name="Su P."/>
            <person name="Kiefer A.F."/>
            <person name="Nichols A."/>
            <person name="Cepeda A.J."/>
            <person name="Yan W."/>
            <person name="Fan B."/>
            <person name="Jiang Y."/>
            <person name="Adhikari A."/>
            <person name="Zheng C.-J."/>
            <person name="Schuster L."/>
            <person name="Cowan T.M."/>
            <person name="Smanski M.J."/>
            <person name="Chevrette M.G."/>
            <person name="De Carvalho L.P.S."/>
            <person name="Shen B."/>
        </authorList>
    </citation>
    <scope>NUCLEOTIDE SEQUENCE [LARGE SCALE GENOMIC DNA]</scope>
    <source>
        <strain evidence="3 4">NPDC049639</strain>
    </source>
</reference>